<dbReference type="Proteomes" id="UP000629468">
    <property type="component" value="Unassembled WGS sequence"/>
</dbReference>
<dbReference type="AlphaFoldDB" id="A0A8H7F105"/>
<proteinExistence type="predicted"/>
<sequence length="396" mass="41836">MPAPGLELGRASGESVGAAYFATNNPNGNFIVASDIGSDGKVTLRRAYDAGGIGVHGIQNPPVADSLFSQGSTKTSPVGDMVALVNAGSNTIALFKINPDDPTDLRMIGEPVCSGGEFPVSLVFNKAGDMLCVANGGAVDGINCFTVDQKEGLKPKDDLVRPMGLNQTTPATGPFGTAGMISFTEDESQLVVAVKGAPPDMPGFLAFWDMKDGCPSTEYKRLDPVKGAIAPFSATVMPGKNAIMSADPGIGYTIWDLADLNDGGSGTASRSSANVVEGQIETCWSNYSPSTGNYILVDANMSFISEVSVDENLKGTVITHIQRPDYPRIIDFDIGTINNHDYVYVLGPNATVFDVLSLDGPGITPIQRIQLWEPAQRAGLMIDNNHMQGMALYFKK</sequence>
<comment type="caution">
    <text evidence="1">The sequence shown here is derived from an EMBL/GenBank/DDBJ whole genome shotgun (WGS) entry which is preliminary data.</text>
</comment>
<name>A0A8H7F105_AGABI</name>
<dbReference type="InterPro" id="IPR011044">
    <property type="entry name" value="Quino_amine_DH_bsu"/>
</dbReference>
<accession>A0A8H7F105</accession>
<evidence type="ECO:0000313" key="1">
    <source>
        <dbReference type="EMBL" id="KAF7771684.1"/>
    </source>
</evidence>
<reference evidence="1 2" key="1">
    <citation type="journal article" name="Sci. Rep.">
        <title>Telomere-to-telomere assembled and centromere annotated genomes of the two main subspecies of the button mushroom Agaricus bisporus reveal especially polymorphic chromosome ends.</title>
        <authorList>
            <person name="Sonnenberg A.S.M."/>
            <person name="Sedaghat-Telgerd N."/>
            <person name="Lavrijssen B."/>
            <person name="Ohm R.A."/>
            <person name="Hendrickx P.M."/>
            <person name="Scholtmeijer K."/>
            <person name="Baars J.J.P."/>
            <person name="van Peer A."/>
        </authorList>
    </citation>
    <scope>NUCLEOTIDE SEQUENCE [LARGE SCALE GENOMIC DNA]</scope>
    <source>
        <strain evidence="1 2">H119_p4</strain>
    </source>
</reference>
<dbReference type="SUPFAM" id="SSF50969">
    <property type="entry name" value="YVTN repeat-like/Quinoprotein amine dehydrogenase"/>
    <property type="match status" value="1"/>
</dbReference>
<protein>
    <submittedName>
        <fullName evidence="1">Uncharacterized protein</fullName>
    </submittedName>
</protein>
<dbReference type="EMBL" id="JABXXO010000008">
    <property type="protein sequence ID" value="KAF7771684.1"/>
    <property type="molecule type" value="Genomic_DNA"/>
</dbReference>
<dbReference type="InterPro" id="IPR015943">
    <property type="entry name" value="WD40/YVTN_repeat-like_dom_sf"/>
</dbReference>
<organism evidence="1 2">
    <name type="scientific">Agaricus bisporus var. burnettii</name>
    <dbReference type="NCBI Taxonomy" id="192524"/>
    <lineage>
        <taxon>Eukaryota</taxon>
        <taxon>Fungi</taxon>
        <taxon>Dikarya</taxon>
        <taxon>Basidiomycota</taxon>
        <taxon>Agaricomycotina</taxon>
        <taxon>Agaricomycetes</taxon>
        <taxon>Agaricomycetidae</taxon>
        <taxon>Agaricales</taxon>
        <taxon>Agaricineae</taxon>
        <taxon>Agaricaceae</taxon>
        <taxon>Agaricus</taxon>
    </lineage>
</organism>
<evidence type="ECO:0000313" key="2">
    <source>
        <dbReference type="Proteomes" id="UP000629468"/>
    </source>
</evidence>
<gene>
    <name evidence="1" type="ORF">Agabi119p4_5995</name>
</gene>
<dbReference type="Gene3D" id="2.130.10.10">
    <property type="entry name" value="YVTN repeat-like/Quinoprotein amine dehydrogenase"/>
    <property type="match status" value="1"/>
</dbReference>